<reference evidence="1 2" key="1">
    <citation type="submission" date="2020-08" db="EMBL/GenBank/DDBJ databases">
        <title>Genomic Encyclopedia of Type Strains, Phase III (KMG-III): the genomes of soil and plant-associated and newly described type strains.</title>
        <authorList>
            <person name="Whitman W."/>
        </authorList>
    </citation>
    <scope>NUCLEOTIDE SEQUENCE [LARGE SCALE GENOMIC DNA]</scope>
    <source>
        <strain evidence="1 2">CECT 8960</strain>
    </source>
</reference>
<dbReference type="AlphaFoldDB" id="A0A7W7Q349"/>
<dbReference type="EMBL" id="JACHJQ010000002">
    <property type="protein sequence ID" value="MBB4905921.1"/>
    <property type="molecule type" value="Genomic_DNA"/>
</dbReference>
<proteinExistence type="predicted"/>
<sequence>MSVAVHLRVVSLAERPDLASAMLTMESTWPAYVRAEPLLINWAFERHPEHQLVVLDGEGDDERVIARAASVPFAWDGDVDSLPDTGWDEVLRQSMLDTYAGRELTAVCALEIAVVPGSQARNLSSRTLVALNDNARRFGFADLMAPVRPSNKHAEPETSITDYTARTRSDGLPADAWLRVHVREGGQIIKVCPVSMAIAGSLAQWRGWTGLPFDTDGPVAVPGALTLVEVSVKHDRAVYIEPNVWIRHRLTT</sequence>
<evidence type="ECO:0000313" key="2">
    <source>
        <dbReference type="Proteomes" id="UP000520767"/>
    </source>
</evidence>
<name>A0A7W7Q349_9PSEU</name>
<evidence type="ECO:0008006" key="3">
    <source>
        <dbReference type="Google" id="ProtNLM"/>
    </source>
</evidence>
<evidence type="ECO:0000313" key="1">
    <source>
        <dbReference type="EMBL" id="MBB4905921.1"/>
    </source>
</evidence>
<gene>
    <name evidence="1" type="ORF">FHR82_002138</name>
</gene>
<accession>A0A7W7Q349</accession>
<protein>
    <recommendedName>
        <fullName evidence="3">N-acetyltransferase</fullName>
    </recommendedName>
</protein>
<organism evidence="1 2">
    <name type="scientific">Actinophytocola algeriensis</name>
    <dbReference type="NCBI Taxonomy" id="1768010"/>
    <lineage>
        <taxon>Bacteria</taxon>
        <taxon>Bacillati</taxon>
        <taxon>Actinomycetota</taxon>
        <taxon>Actinomycetes</taxon>
        <taxon>Pseudonocardiales</taxon>
        <taxon>Pseudonocardiaceae</taxon>
    </lineage>
</organism>
<keyword evidence="2" id="KW-1185">Reference proteome</keyword>
<dbReference type="Proteomes" id="UP000520767">
    <property type="component" value="Unassembled WGS sequence"/>
</dbReference>
<comment type="caution">
    <text evidence="1">The sequence shown here is derived from an EMBL/GenBank/DDBJ whole genome shotgun (WGS) entry which is preliminary data.</text>
</comment>
<dbReference type="Gene3D" id="3.40.630.30">
    <property type="match status" value="1"/>
</dbReference>
<dbReference type="RefSeq" id="WP_221463600.1">
    <property type="nucleotide sequence ID" value="NZ_JACHJQ010000002.1"/>
</dbReference>